<name>A0A941DIM4_9BURK</name>
<sequence>MSRHVQWMPVFSEQVSEAGPALMIASSTSRLWRWLVETRPAVTVIGSQLWEEKDNGALAERMMRPATFIRSLQGKTGLPATVIVLQDQLNGSGPSFIPWQDGSRELMLSAIDFLLFQRFRPPVFRISAAISERLTLQPVDMTLPAFQPDRFQLYADTVYSAVMDEISLPLPDWEAEQTFACKHPQQLQTLLADEMRLLECVLREALLQQDDPVHQALLQTLQLKQARGTAQAAPAVRSDHT</sequence>
<reference evidence="1" key="1">
    <citation type="submission" date="2021-04" db="EMBL/GenBank/DDBJ databases">
        <title>novel species isolated from subtropical streams in China.</title>
        <authorList>
            <person name="Lu H."/>
        </authorList>
    </citation>
    <scope>NUCLEOTIDE SEQUENCE</scope>
    <source>
        <strain evidence="1">LFS511W</strain>
    </source>
</reference>
<accession>A0A941DIM4</accession>
<dbReference type="EMBL" id="JAGSPN010000001">
    <property type="protein sequence ID" value="MBR7780690.1"/>
    <property type="molecule type" value="Genomic_DNA"/>
</dbReference>
<protein>
    <submittedName>
        <fullName evidence="1">Uncharacterized protein</fullName>
    </submittedName>
</protein>
<evidence type="ECO:0000313" key="2">
    <source>
        <dbReference type="Proteomes" id="UP000680067"/>
    </source>
</evidence>
<evidence type="ECO:0000313" key="1">
    <source>
        <dbReference type="EMBL" id="MBR7780690.1"/>
    </source>
</evidence>
<comment type="caution">
    <text evidence="1">The sequence shown here is derived from an EMBL/GenBank/DDBJ whole genome shotgun (WGS) entry which is preliminary data.</text>
</comment>
<dbReference type="AlphaFoldDB" id="A0A941DIM4"/>
<gene>
    <name evidence="1" type="ORF">KDM89_00930</name>
</gene>
<organism evidence="1 2">
    <name type="scientific">Undibacterium luofuense</name>
    <dbReference type="NCBI Taxonomy" id="2828733"/>
    <lineage>
        <taxon>Bacteria</taxon>
        <taxon>Pseudomonadati</taxon>
        <taxon>Pseudomonadota</taxon>
        <taxon>Betaproteobacteria</taxon>
        <taxon>Burkholderiales</taxon>
        <taxon>Oxalobacteraceae</taxon>
        <taxon>Undibacterium</taxon>
    </lineage>
</organism>
<dbReference type="RefSeq" id="WP_212686080.1">
    <property type="nucleotide sequence ID" value="NZ_JAGSPN010000001.1"/>
</dbReference>
<proteinExistence type="predicted"/>
<keyword evidence="2" id="KW-1185">Reference proteome</keyword>
<dbReference type="Proteomes" id="UP000680067">
    <property type="component" value="Unassembled WGS sequence"/>
</dbReference>